<evidence type="ECO:0000313" key="2">
    <source>
        <dbReference type="EMBL" id="NMH94112.1"/>
    </source>
</evidence>
<dbReference type="Pfam" id="PF10969">
    <property type="entry name" value="DUF2771"/>
    <property type="match status" value="1"/>
</dbReference>
<feature type="signal peptide" evidence="1">
    <location>
        <begin position="1"/>
        <end position="21"/>
    </location>
</feature>
<feature type="chain" id="PRO_5038635622" evidence="1">
    <location>
        <begin position="22"/>
        <end position="161"/>
    </location>
</feature>
<name>A0A848DMY7_9PSEU</name>
<organism evidence="2 3">
    <name type="scientific">Pseudonocardia bannensis</name>
    <dbReference type="NCBI Taxonomy" id="630973"/>
    <lineage>
        <taxon>Bacteria</taxon>
        <taxon>Bacillati</taxon>
        <taxon>Actinomycetota</taxon>
        <taxon>Actinomycetes</taxon>
        <taxon>Pseudonocardiales</taxon>
        <taxon>Pseudonocardiaceae</taxon>
        <taxon>Pseudonocardia</taxon>
    </lineage>
</organism>
<reference evidence="2 3" key="1">
    <citation type="submission" date="2020-04" db="EMBL/GenBank/DDBJ databases">
        <authorList>
            <person name="Klaysubun C."/>
            <person name="Duangmal K."/>
            <person name="Lipun K."/>
        </authorList>
    </citation>
    <scope>NUCLEOTIDE SEQUENCE [LARGE SCALE GENOMIC DNA]</scope>
    <source>
        <strain evidence="2 3">DSM 45300</strain>
    </source>
</reference>
<proteinExistence type="predicted"/>
<gene>
    <name evidence="2" type="ORF">HF519_21540</name>
</gene>
<evidence type="ECO:0000256" key="1">
    <source>
        <dbReference type="SAM" id="SignalP"/>
    </source>
</evidence>
<dbReference type="AlphaFoldDB" id="A0A848DMY7"/>
<dbReference type="Proteomes" id="UP000586918">
    <property type="component" value="Unassembled WGS sequence"/>
</dbReference>
<dbReference type="EMBL" id="JAAXKZ010000095">
    <property type="protein sequence ID" value="NMH94112.1"/>
    <property type="molecule type" value="Genomic_DNA"/>
</dbReference>
<dbReference type="InterPro" id="IPR024495">
    <property type="entry name" value="DUF2771"/>
</dbReference>
<protein>
    <submittedName>
        <fullName evidence="2">DUF2771 family protein</fullName>
    </submittedName>
</protein>
<accession>A0A848DMY7</accession>
<evidence type="ECO:0000313" key="3">
    <source>
        <dbReference type="Proteomes" id="UP000586918"/>
    </source>
</evidence>
<keyword evidence="1" id="KW-0732">Signal</keyword>
<comment type="caution">
    <text evidence="2">The sequence shown here is derived from an EMBL/GenBank/DDBJ whole genome shotgun (WGS) entry which is preliminary data.</text>
</comment>
<keyword evidence="3" id="KW-1185">Reference proteome</keyword>
<sequence length="161" mass="17108">MDAVFRRALPALLIVPALLLAGCGSDAPPQVTFAVGEQERSTGPTQYCDLQLTGCKDDAAAEVRLPVPAGAPVQVTVPDEVSEAPWHVVFSYRGTDGQQVDGRSPVFAPNQQQDYALQLPGPADQLITAQVQQFGPAPITNDRTGEVEFPIRGSWVLVADA</sequence>
<dbReference type="RefSeq" id="WP_211170388.1">
    <property type="nucleotide sequence ID" value="NZ_JAAXKZ010000095.1"/>
</dbReference>
<dbReference type="PROSITE" id="PS51257">
    <property type="entry name" value="PROKAR_LIPOPROTEIN"/>
    <property type="match status" value="1"/>
</dbReference>